<feature type="region of interest" description="Disordered" evidence="2">
    <location>
        <begin position="611"/>
        <end position="640"/>
    </location>
</feature>
<dbReference type="GO" id="GO:0030246">
    <property type="term" value="F:carbohydrate binding"/>
    <property type="evidence" value="ECO:0007669"/>
    <property type="project" value="InterPro"/>
</dbReference>
<dbReference type="Pfam" id="PF13205">
    <property type="entry name" value="Big_5"/>
    <property type="match status" value="1"/>
</dbReference>
<dbReference type="InterPro" id="IPR013784">
    <property type="entry name" value="Carb-bd-like_fold"/>
</dbReference>
<comment type="caution">
    <text evidence="5">The sequence shown here is derived from an EMBL/GenBank/DDBJ whole genome shotgun (WGS) entry which is preliminary data.</text>
</comment>
<feature type="domain" description="SbsA Ig-like" evidence="4">
    <location>
        <begin position="32"/>
        <end position="131"/>
    </location>
</feature>
<dbReference type="InterPro" id="IPR032812">
    <property type="entry name" value="SbsA_Ig"/>
</dbReference>
<keyword evidence="1 3" id="KW-0732">Signal</keyword>
<evidence type="ECO:0000256" key="2">
    <source>
        <dbReference type="SAM" id="MobiDB-lite"/>
    </source>
</evidence>
<name>A0A921FE33_9BACT</name>
<dbReference type="Gene3D" id="2.60.40.1120">
    <property type="entry name" value="Carboxypeptidase-like, regulatory domain"/>
    <property type="match status" value="1"/>
</dbReference>
<dbReference type="PROSITE" id="PS51257">
    <property type="entry name" value="PROKAR_LIPOPROTEIN"/>
    <property type="match status" value="1"/>
</dbReference>
<dbReference type="EMBL" id="DYXD01000176">
    <property type="protein sequence ID" value="HJF08106.1"/>
    <property type="molecule type" value="Genomic_DNA"/>
</dbReference>
<organism evidence="5 6">
    <name type="scientific">Phocaeicola coprocola</name>
    <dbReference type="NCBI Taxonomy" id="310298"/>
    <lineage>
        <taxon>Bacteria</taxon>
        <taxon>Pseudomonadati</taxon>
        <taxon>Bacteroidota</taxon>
        <taxon>Bacteroidia</taxon>
        <taxon>Bacteroidales</taxon>
        <taxon>Bacteroidaceae</taxon>
        <taxon>Phocaeicola</taxon>
    </lineage>
</organism>
<sequence length="640" mass="73091">MKPIPKYIAILLVIIGFYACASTGSPDGGPYDEDPPKFIRAIPEPNATNNTRKKISIEFDEFIKLENASEKVIISPPQKESPEVKTSGKRVLVEFFDTLQENTTYTIDFGDAIVDNNEGNPLGQFSYAFSTGDRIDTMQVSGTVLNAENLEPIKGIQVGLHKNLNDSAFTTLPFDRISRTDSRGQFTIRGIAPGSYRIYALMDGNQNYLFDSKTEVIAFQDSVIVPSMEGAVRQDTLWNEKDTTKIDTIKQVNYTRFLPDNIILRAFKEENSLQYLMKSERPKTTQFSLYFSAKSDTLPTLKGLDFDEKELIVEANPRNDSILYWIKDTALCERDTLTLQLDYLATDTLGKLVPKTDTLRMINKIPKARRLALLEEENKKKEKERKRREKKGDTLTVETQFLTVNTDAPSALDLNRNIVLSFEEPLASIDTSAIHMSTMVDSVWQDIPFIFQADSVAPRRYQILANWQPGVEYKLTIDSLCFKGIYGLSSDKIENTLKVKTLEDYGTLYLNIVGAGPHAIVQLLNSSDAVVRQQPVTDKKTCDFYFLQPSTKYYIRLINDNNNNGKWDTGLYEDKRQAEEVFYFPKVWEMKANFEFEETWNLHATPLDKQKLDEIKKQKPDETKKIKDRNKERARNLGRS</sequence>
<dbReference type="SUPFAM" id="SSF49452">
    <property type="entry name" value="Starch-binding domain-like"/>
    <property type="match status" value="1"/>
</dbReference>
<evidence type="ECO:0000313" key="5">
    <source>
        <dbReference type="EMBL" id="HJF08106.1"/>
    </source>
</evidence>
<reference evidence="5" key="1">
    <citation type="journal article" date="2021" name="PeerJ">
        <title>Extensive microbial diversity within the chicken gut microbiome revealed by metagenomics and culture.</title>
        <authorList>
            <person name="Gilroy R."/>
            <person name="Ravi A."/>
            <person name="Getino M."/>
            <person name="Pursley I."/>
            <person name="Horton D.L."/>
            <person name="Alikhan N.F."/>
            <person name="Baker D."/>
            <person name="Gharbi K."/>
            <person name="Hall N."/>
            <person name="Watson M."/>
            <person name="Adriaenssens E.M."/>
            <person name="Foster-Nyarko E."/>
            <person name="Jarju S."/>
            <person name="Secka A."/>
            <person name="Antonio M."/>
            <person name="Oren A."/>
            <person name="Chaudhuri R.R."/>
            <person name="La Ragione R."/>
            <person name="Hildebrand F."/>
            <person name="Pallen M.J."/>
        </authorList>
    </citation>
    <scope>NUCLEOTIDE SEQUENCE</scope>
    <source>
        <strain evidence="5">CHK165-8395</strain>
    </source>
</reference>
<evidence type="ECO:0000313" key="6">
    <source>
        <dbReference type="Proteomes" id="UP000718012"/>
    </source>
</evidence>
<protein>
    <submittedName>
        <fullName evidence="5">Ig-like domain-containing protein</fullName>
    </submittedName>
</protein>
<feature type="chain" id="PRO_5037135171" evidence="3">
    <location>
        <begin position="22"/>
        <end position="640"/>
    </location>
</feature>
<dbReference type="AlphaFoldDB" id="A0A921FE33"/>
<dbReference type="Proteomes" id="UP000718012">
    <property type="component" value="Unassembled WGS sequence"/>
</dbReference>
<feature type="signal peptide" evidence="3">
    <location>
        <begin position="1"/>
        <end position="21"/>
    </location>
</feature>
<proteinExistence type="predicted"/>
<evidence type="ECO:0000259" key="4">
    <source>
        <dbReference type="Pfam" id="PF13205"/>
    </source>
</evidence>
<gene>
    <name evidence="5" type="ORF">K8U81_07950</name>
</gene>
<reference evidence="5" key="2">
    <citation type="submission" date="2021-09" db="EMBL/GenBank/DDBJ databases">
        <authorList>
            <person name="Gilroy R."/>
        </authorList>
    </citation>
    <scope>NUCLEOTIDE SEQUENCE</scope>
    <source>
        <strain evidence="5">CHK165-8395</strain>
    </source>
</reference>
<evidence type="ECO:0000256" key="1">
    <source>
        <dbReference type="ARBA" id="ARBA00022729"/>
    </source>
</evidence>
<accession>A0A921FE33</accession>
<evidence type="ECO:0000256" key="3">
    <source>
        <dbReference type="SAM" id="SignalP"/>
    </source>
</evidence>